<accession>A0A9W9F5N4</accession>
<proteinExistence type="predicted"/>
<gene>
    <name evidence="4" type="ORF">N7456_009946</name>
</gene>
<keyword evidence="2" id="KW-0732">Signal</keyword>
<evidence type="ECO:0000259" key="3">
    <source>
        <dbReference type="Pfam" id="PF07859"/>
    </source>
</evidence>
<dbReference type="GO" id="GO:0072330">
    <property type="term" value="P:monocarboxylic acid biosynthetic process"/>
    <property type="evidence" value="ECO:0007669"/>
    <property type="project" value="UniProtKB-ARBA"/>
</dbReference>
<comment type="caution">
    <text evidence="4">The sequence shown here is derived from an EMBL/GenBank/DDBJ whole genome shotgun (WGS) entry which is preliminary data.</text>
</comment>
<feature type="domain" description="Alpha/beta hydrolase fold-3" evidence="3">
    <location>
        <begin position="156"/>
        <end position="292"/>
    </location>
</feature>
<dbReference type="InterPro" id="IPR013094">
    <property type="entry name" value="AB_hydrolase_3"/>
</dbReference>
<evidence type="ECO:0000256" key="1">
    <source>
        <dbReference type="ARBA" id="ARBA00022801"/>
    </source>
</evidence>
<dbReference type="AlphaFoldDB" id="A0A9W9F5N4"/>
<dbReference type="GO" id="GO:0017000">
    <property type="term" value="P:antibiotic biosynthetic process"/>
    <property type="evidence" value="ECO:0007669"/>
    <property type="project" value="UniProtKB-ARBA"/>
</dbReference>
<evidence type="ECO:0000313" key="4">
    <source>
        <dbReference type="EMBL" id="KAJ5094085.1"/>
    </source>
</evidence>
<dbReference type="Gene3D" id="3.40.50.1820">
    <property type="entry name" value="alpha/beta hydrolase"/>
    <property type="match status" value="1"/>
</dbReference>
<keyword evidence="5" id="KW-1185">Reference proteome</keyword>
<feature type="domain" description="Alpha/beta hydrolase fold-3" evidence="3">
    <location>
        <begin position="336"/>
        <end position="402"/>
    </location>
</feature>
<keyword evidence="1" id="KW-0378">Hydrolase</keyword>
<dbReference type="InterPro" id="IPR029058">
    <property type="entry name" value="AB_hydrolase_fold"/>
</dbReference>
<feature type="chain" id="PRO_5040862505" description="Alpha/beta hydrolase fold-3 domain-containing protein" evidence="2">
    <location>
        <begin position="38"/>
        <end position="492"/>
    </location>
</feature>
<feature type="signal peptide" evidence="2">
    <location>
        <begin position="1"/>
        <end position="37"/>
    </location>
</feature>
<sequence>MGALKQAVTRLKMLLIRVPLLLKTLILHGIHMSPVSGKQDLRTELLTVLIRSFVTGEDTILKTQKGSMRDPGIQGPMWISKVTLPQPEFDVRDAVLRAIEELGNGQETFHLPAIAAVEGEWTGWRSGVGKKAPQPDISEEEKYHNLRKEVTSDMTILYFHGGAYFLMDPCTHRIPLAHISRQTGAPVFSVRYRLAPQNPFPAALVDALTAYFSLIHPPEGSLHEPVPANKIVLAGDSAGGNLSFVLLQTLLTLRRVSRSVRFHGKDIDIELPGGVVGISPWCDVTLSMPSIVKNRQFDYMDIRPGRVDEPDFSIPFKSHPFPSDAAWPVSPPRVDLFCNANAMSHPLVSPIAAKSELWKDSPPVFISVGEECLTDEGLILARRIHQAGTSVAAQMFEGMPHCHGILMISTPTGKKFWDGIFGFCRDVDQGQVTRSGNLRHHGFKLRSEREIPLEKACDVGDEEVEERLRKHTGWRLDTEIEMQREWRERSRL</sequence>
<dbReference type="Proteomes" id="UP001149165">
    <property type="component" value="Unassembled WGS sequence"/>
</dbReference>
<evidence type="ECO:0000313" key="5">
    <source>
        <dbReference type="Proteomes" id="UP001149165"/>
    </source>
</evidence>
<organism evidence="4 5">
    <name type="scientific">Penicillium angulare</name>
    <dbReference type="NCBI Taxonomy" id="116970"/>
    <lineage>
        <taxon>Eukaryota</taxon>
        <taxon>Fungi</taxon>
        <taxon>Dikarya</taxon>
        <taxon>Ascomycota</taxon>
        <taxon>Pezizomycotina</taxon>
        <taxon>Eurotiomycetes</taxon>
        <taxon>Eurotiomycetidae</taxon>
        <taxon>Eurotiales</taxon>
        <taxon>Aspergillaceae</taxon>
        <taxon>Penicillium</taxon>
    </lineage>
</organism>
<dbReference type="OrthoDB" id="5354320at2759"/>
<reference evidence="4" key="1">
    <citation type="submission" date="2022-11" db="EMBL/GenBank/DDBJ databases">
        <authorList>
            <person name="Petersen C."/>
        </authorList>
    </citation>
    <scope>NUCLEOTIDE SEQUENCE</scope>
    <source>
        <strain evidence="4">IBT 30069</strain>
    </source>
</reference>
<evidence type="ECO:0000256" key="2">
    <source>
        <dbReference type="SAM" id="SignalP"/>
    </source>
</evidence>
<protein>
    <recommendedName>
        <fullName evidence="3">Alpha/beta hydrolase fold-3 domain-containing protein</fullName>
    </recommendedName>
</protein>
<dbReference type="GO" id="GO:0016787">
    <property type="term" value="F:hydrolase activity"/>
    <property type="evidence" value="ECO:0007669"/>
    <property type="project" value="UniProtKB-KW"/>
</dbReference>
<dbReference type="PANTHER" id="PTHR48081:SF25">
    <property type="entry name" value="PUTATIVE (AFU_ORTHOLOGUE AFUA_3G11560)-RELATED"/>
    <property type="match status" value="1"/>
</dbReference>
<dbReference type="InterPro" id="IPR050300">
    <property type="entry name" value="GDXG_lipolytic_enzyme"/>
</dbReference>
<name>A0A9W9F5N4_9EURO</name>
<reference evidence="4" key="2">
    <citation type="journal article" date="2023" name="IMA Fungus">
        <title>Comparative genomic study of the Penicillium genus elucidates a diverse pangenome and 15 lateral gene transfer events.</title>
        <authorList>
            <person name="Petersen C."/>
            <person name="Sorensen T."/>
            <person name="Nielsen M.R."/>
            <person name="Sondergaard T.E."/>
            <person name="Sorensen J.L."/>
            <person name="Fitzpatrick D.A."/>
            <person name="Frisvad J.C."/>
            <person name="Nielsen K.L."/>
        </authorList>
    </citation>
    <scope>NUCLEOTIDE SEQUENCE</scope>
    <source>
        <strain evidence="4">IBT 30069</strain>
    </source>
</reference>
<dbReference type="Pfam" id="PF07859">
    <property type="entry name" value="Abhydrolase_3"/>
    <property type="match status" value="2"/>
</dbReference>
<dbReference type="EMBL" id="JAPQKH010000006">
    <property type="protein sequence ID" value="KAJ5094085.1"/>
    <property type="molecule type" value="Genomic_DNA"/>
</dbReference>
<dbReference type="SUPFAM" id="SSF53474">
    <property type="entry name" value="alpha/beta-Hydrolases"/>
    <property type="match status" value="1"/>
</dbReference>
<dbReference type="PANTHER" id="PTHR48081">
    <property type="entry name" value="AB HYDROLASE SUPERFAMILY PROTEIN C4A8.06C"/>
    <property type="match status" value="1"/>
</dbReference>